<organism evidence="1 2">
    <name type="scientific">Mesorhizobium temperatum</name>
    <dbReference type="NCBI Taxonomy" id="241416"/>
    <lineage>
        <taxon>Bacteria</taxon>
        <taxon>Pseudomonadati</taxon>
        <taxon>Pseudomonadota</taxon>
        <taxon>Alphaproteobacteria</taxon>
        <taxon>Hyphomicrobiales</taxon>
        <taxon>Phyllobacteriaceae</taxon>
        <taxon>Mesorhizobium</taxon>
    </lineage>
</organism>
<evidence type="ECO:0008006" key="3">
    <source>
        <dbReference type="Google" id="ProtNLM"/>
    </source>
</evidence>
<evidence type="ECO:0000313" key="2">
    <source>
        <dbReference type="Proteomes" id="UP000216442"/>
    </source>
</evidence>
<name>A0A271LQM1_9HYPH</name>
<dbReference type="Proteomes" id="UP000216442">
    <property type="component" value="Unassembled WGS sequence"/>
</dbReference>
<accession>A0A271LQM1</accession>
<comment type="caution">
    <text evidence="1">The sequence shown here is derived from an EMBL/GenBank/DDBJ whole genome shotgun (WGS) entry which is preliminary data.</text>
</comment>
<gene>
    <name evidence="1" type="ORF">CIT26_11230</name>
</gene>
<proteinExistence type="predicted"/>
<keyword evidence="2" id="KW-1185">Reference proteome</keyword>
<reference evidence="1 2" key="1">
    <citation type="submission" date="2017-08" db="EMBL/GenBank/DDBJ databases">
        <title>Mesorhizobium wenxinae sp. nov., a novel rhizobial species isolated from root nodules of chickpea (Cicer arietinum L.).</title>
        <authorList>
            <person name="Zhang J."/>
        </authorList>
    </citation>
    <scope>NUCLEOTIDE SEQUENCE [LARGE SCALE GENOMIC DNA]</scope>
    <source>
        <strain evidence="1 2">SDW018</strain>
    </source>
</reference>
<dbReference type="EMBL" id="NPKJ01000040">
    <property type="protein sequence ID" value="PAQ09625.1"/>
    <property type="molecule type" value="Genomic_DNA"/>
</dbReference>
<dbReference type="AlphaFoldDB" id="A0A271LQM1"/>
<protein>
    <recommendedName>
        <fullName evidence="3">Transposase DDE domain-containing protein</fullName>
    </recommendedName>
</protein>
<evidence type="ECO:0000313" key="1">
    <source>
        <dbReference type="EMBL" id="PAQ09625.1"/>
    </source>
</evidence>
<sequence length="67" mass="7919">MIQASDVDSSESGPDGRHLQRRWVVERTFGWMTRWRRRQPNVFVWRPTKCVKQALERGFGSTKTQAL</sequence>